<dbReference type="Proteomes" id="UP000195557">
    <property type="component" value="Unassembled WGS sequence"/>
</dbReference>
<gene>
    <name evidence="3" type="ORF">BE221DRAFT_73026</name>
</gene>
<dbReference type="EMBL" id="KZ155780">
    <property type="protein sequence ID" value="OUS47107.1"/>
    <property type="molecule type" value="Genomic_DNA"/>
</dbReference>
<feature type="transmembrane region" description="Helical" evidence="1">
    <location>
        <begin position="160"/>
        <end position="179"/>
    </location>
</feature>
<name>A0A1Y5IEQ3_OSTTA</name>
<evidence type="ECO:0000259" key="2">
    <source>
        <dbReference type="Pfam" id="PF04982"/>
    </source>
</evidence>
<protein>
    <submittedName>
        <fullName evidence="3">HPP family-domain-containing protein</fullName>
    </submittedName>
</protein>
<dbReference type="PANTHER" id="PTHR33741">
    <property type="entry name" value="TRANSMEMBRANE PROTEIN DDB_G0269096-RELATED"/>
    <property type="match status" value="1"/>
</dbReference>
<feature type="domain" description="HPP transmembrane region" evidence="2">
    <location>
        <begin position="77"/>
        <end position="229"/>
    </location>
</feature>
<sequence>MRSVRASRAPARAIAGYGRKTNGRRLARTARVTPRATAGEDDERLRGLGERVRAVLRDSTCRLALATERAPGVGARPFSDAVFGFAFCAATFAALGVCDDVVKRVVGAATPFMIGAWGSLGVLAFGTLDAPPLRLWNVVAATAASATVSILCVNALGPTWLARSLSLSLSLVMMMRLGALHPPAGAVALAAMDAHYHNLQWLYVVYPALLGSCLILVMSRACQTLKRRYEFSFGDAMTFVAEPFRARARRD</sequence>
<dbReference type="PANTHER" id="PTHR33741:SF1">
    <property type="entry name" value="HPP FAMILY PROTEIN, EXPRESSED"/>
    <property type="match status" value="1"/>
</dbReference>
<evidence type="ECO:0000256" key="1">
    <source>
        <dbReference type="SAM" id="Phobius"/>
    </source>
</evidence>
<feature type="transmembrane region" description="Helical" evidence="1">
    <location>
        <begin position="199"/>
        <end position="218"/>
    </location>
</feature>
<feature type="transmembrane region" description="Helical" evidence="1">
    <location>
        <begin position="134"/>
        <end position="153"/>
    </location>
</feature>
<keyword evidence="1" id="KW-0812">Transmembrane</keyword>
<organism evidence="3">
    <name type="scientific">Ostreococcus tauri</name>
    <name type="common">Marine green alga</name>
    <dbReference type="NCBI Taxonomy" id="70448"/>
    <lineage>
        <taxon>Eukaryota</taxon>
        <taxon>Viridiplantae</taxon>
        <taxon>Chlorophyta</taxon>
        <taxon>Mamiellophyceae</taxon>
        <taxon>Mamiellales</taxon>
        <taxon>Bathycoccaceae</taxon>
        <taxon>Ostreococcus</taxon>
    </lineage>
</organism>
<dbReference type="InterPro" id="IPR007065">
    <property type="entry name" value="HPP"/>
</dbReference>
<dbReference type="AlphaFoldDB" id="A0A1Y5IEQ3"/>
<evidence type="ECO:0000313" key="3">
    <source>
        <dbReference type="EMBL" id="OUS47107.1"/>
    </source>
</evidence>
<keyword evidence="1" id="KW-0472">Membrane</keyword>
<accession>A0A1Y5IEQ3</accession>
<feature type="transmembrane region" description="Helical" evidence="1">
    <location>
        <begin position="105"/>
        <end position="128"/>
    </location>
</feature>
<keyword evidence="1" id="KW-1133">Transmembrane helix</keyword>
<reference evidence="3" key="1">
    <citation type="submission" date="2017-04" db="EMBL/GenBank/DDBJ databases">
        <title>Population genomics of picophytoplankton unveils novel chromosome hypervariability.</title>
        <authorList>
            <consortium name="DOE Joint Genome Institute"/>
            <person name="Blanc-Mathieu R."/>
            <person name="Krasovec M."/>
            <person name="Hebrard M."/>
            <person name="Yau S."/>
            <person name="Desgranges E."/>
            <person name="Martin J."/>
            <person name="Schackwitz W."/>
            <person name="Kuo A."/>
            <person name="Salin G."/>
            <person name="Donnadieu C."/>
            <person name="Desdevises Y."/>
            <person name="Sanchez-Ferandin S."/>
            <person name="Moreau H."/>
            <person name="Rivals E."/>
            <person name="Grigoriev I.V."/>
            <person name="Grimsley N."/>
            <person name="Eyre-Walker A."/>
            <person name="Piganeau G."/>
        </authorList>
    </citation>
    <scope>NUCLEOTIDE SEQUENCE [LARGE SCALE GENOMIC DNA]</scope>
    <source>
        <strain evidence="3">RCC 1115</strain>
    </source>
</reference>
<proteinExistence type="predicted"/>
<dbReference type="Pfam" id="PF04982">
    <property type="entry name" value="TM_HPP"/>
    <property type="match status" value="1"/>
</dbReference>
<dbReference type="InterPro" id="IPR058581">
    <property type="entry name" value="TM_HPP"/>
</dbReference>